<dbReference type="PANTHER" id="PTHR13817:SF151">
    <property type="entry name" value="TITIN"/>
    <property type="match status" value="1"/>
</dbReference>
<dbReference type="CDD" id="cd00063">
    <property type="entry name" value="FN3"/>
    <property type="match status" value="3"/>
</dbReference>
<name>A0ABM1C462_LIMPO</name>
<dbReference type="InterPro" id="IPR003599">
    <property type="entry name" value="Ig_sub"/>
</dbReference>
<evidence type="ECO:0000256" key="1">
    <source>
        <dbReference type="ARBA" id="ARBA00022737"/>
    </source>
</evidence>
<dbReference type="InterPro" id="IPR013783">
    <property type="entry name" value="Ig-like_fold"/>
</dbReference>
<dbReference type="InterPro" id="IPR013098">
    <property type="entry name" value="Ig_I-set"/>
</dbReference>
<dbReference type="InterPro" id="IPR036116">
    <property type="entry name" value="FN3_sf"/>
</dbReference>
<dbReference type="RefSeq" id="XP_013793829.1">
    <property type="nucleotide sequence ID" value="XM_013938375.2"/>
</dbReference>
<dbReference type="Gene3D" id="2.60.40.10">
    <property type="entry name" value="Immunoglobulins"/>
    <property type="match status" value="4"/>
</dbReference>
<evidence type="ECO:0000313" key="5">
    <source>
        <dbReference type="RefSeq" id="XP_013793829.1"/>
    </source>
</evidence>
<dbReference type="PANTHER" id="PTHR13817">
    <property type="entry name" value="TITIN"/>
    <property type="match status" value="1"/>
</dbReference>
<keyword evidence="1" id="KW-0677">Repeat</keyword>
<dbReference type="SUPFAM" id="SSF49265">
    <property type="entry name" value="Fibronectin type III"/>
    <property type="match status" value="3"/>
</dbReference>
<proteinExistence type="predicted"/>
<dbReference type="Pfam" id="PF07679">
    <property type="entry name" value="I-set"/>
    <property type="match status" value="2"/>
</dbReference>
<dbReference type="InterPro" id="IPR003961">
    <property type="entry name" value="FN3_dom"/>
</dbReference>
<dbReference type="PRINTS" id="PR00014">
    <property type="entry name" value="FNTYPEIII"/>
</dbReference>
<organism evidence="4 5">
    <name type="scientific">Limulus polyphemus</name>
    <name type="common">Atlantic horseshoe crab</name>
    <dbReference type="NCBI Taxonomy" id="6850"/>
    <lineage>
        <taxon>Eukaryota</taxon>
        <taxon>Metazoa</taxon>
        <taxon>Ecdysozoa</taxon>
        <taxon>Arthropoda</taxon>
        <taxon>Chelicerata</taxon>
        <taxon>Merostomata</taxon>
        <taxon>Xiphosura</taxon>
        <taxon>Limulidae</taxon>
        <taxon>Limulus</taxon>
    </lineage>
</organism>
<feature type="domain" description="Ig-like" evidence="2">
    <location>
        <begin position="161"/>
        <end position="250"/>
    </location>
</feature>
<dbReference type="Proteomes" id="UP000694941">
    <property type="component" value="Unplaced"/>
</dbReference>
<dbReference type="PROSITE" id="PS50853">
    <property type="entry name" value="FN3"/>
    <property type="match status" value="2"/>
</dbReference>
<dbReference type="InterPro" id="IPR036179">
    <property type="entry name" value="Ig-like_dom_sf"/>
</dbReference>
<dbReference type="SMART" id="SM00060">
    <property type="entry name" value="FN3"/>
    <property type="match status" value="1"/>
</dbReference>
<feature type="domain" description="Ig-like" evidence="2">
    <location>
        <begin position="255"/>
        <end position="348"/>
    </location>
</feature>
<reference evidence="5" key="1">
    <citation type="submission" date="2025-08" db="UniProtKB">
        <authorList>
            <consortium name="RefSeq"/>
        </authorList>
    </citation>
    <scope>IDENTIFICATION</scope>
    <source>
        <tissue evidence="5">Muscle</tissue>
    </source>
</reference>
<dbReference type="Pfam" id="PF00041">
    <property type="entry name" value="fn3"/>
    <property type="match status" value="1"/>
</dbReference>
<evidence type="ECO:0000259" key="2">
    <source>
        <dbReference type="PROSITE" id="PS50835"/>
    </source>
</evidence>
<evidence type="ECO:0000313" key="4">
    <source>
        <dbReference type="Proteomes" id="UP000694941"/>
    </source>
</evidence>
<dbReference type="GeneID" id="106477854"/>
<dbReference type="SMART" id="SM00409">
    <property type="entry name" value="IG"/>
    <property type="match status" value="2"/>
</dbReference>
<gene>
    <name evidence="5" type="primary">LOC106477854</name>
</gene>
<protein>
    <submittedName>
        <fullName evidence="5">Twitchin-like</fullName>
    </submittedName>
</protein>
<dbReference type="SMART" id="SM00408">
    <property type="entry name" value="IGc2"/>
    <property type="match status" value="2"/>
</dbReference>
<dbReference type="CDD" id="cd00096">
    <property type="entry name" value="Ig"/>
    <property type="match status" value="1"/>
</dbReference>
<keyword evidence="4" id="KW-1185">Reference proteome</keyword>
<feature type="domain" description="Fibronectin type-III" evidence="3">
    <location>
        <begin position="354"/>
        <end position="395"/>
    </location>
</feature>
<dbReference type="InterPro" id="IPR050964">
    <property type="entry name" value="Striated_Muscle_Regulatory"/>
</dbReference>
<accession>A0ABM1C462</accession>
<evidence type="ECO:0000259" key="3">
    <source>
        <dbReference type="PROSITE" id="PS50853"/>
    </source>
</evidence>
<dbReference type="PROSITE" id="PS50835">
    <property type="entry name" value="IG_LIKE"/>
    <property type="match status" value="2"/>
</dbReference>
<dbReference type="SUPFAM" id="SSF48726">
    <property type="entry name" value="Immunoglobulin"/>
    <property type="match status" value="2"/>
</dbReference>
<sequence length="395" mass="43641">VVKHYTRVAAEETRYVMSGLKKGHMFLFRVSAENAAGVGRALINKTPVRIRSIRMKPSPPGKPVVEFNNEAGDSVHLSWSPPELSGSAPIRTYIVERFDLLSDIWVRINREEFTSPCFTATDLQPGLEYTFRVSAENEVGISKPGTSSEPVIIRTKRVASPPVFTLELEDVNVVAQDDVTFYCEFSGSPTPEITWYKGGIEVFDSSRVTINIDNKCSSLILRSVKVTDSGRIECQALSLSGLATTCAKLSVDAPPKIVMPSRYLNGMFFDCGDTLCVKVSINGSPTPEIAWWRNGRKLHEDPRIEILVDGDRGILKIHNLEPNDRGDYVVVVSNELGSSSQSFQVTVTDKPDPPEGRPVVSDVDWKSCVLSWQPPKHDGGSPITKYVIEKRAVSV</sequence>
<feature type="non-terminal residue" evidence="5">
    <location>
        <position position="1"/>
    </location>
</feature>
<feature type="domain" description="Fibronectin type-III" evidence="3">
    <location>
        <begin position="59"/>
        <end position="158"/>
    </location>
</feature>
<dbReference type="InterPro" id="IPR007110">
    <property type="entry name" value="Ig-like_dom"/>
</dbReference>
<dbReference type="InterPro" id="IPR003598">
    <property type="entry name" value="Ig_sub2"/>
</dbReference>